<evidence type="ECO:0000256" key="6">
    <source>
        <dbReference type="ARBA" id="ARBA00023065"/>
    </source>
</evidence>
<keyword evidence="7" id="KW-0472">Membrane</keyword>
<proteinExistence type="predicted"/>
<keyword evidence="6" id="KW-0406">Ion transport</keyword>
<feature type="domain" description="AAA+ ATPase" evidence="8">
    <location>
        <begin position="7"/>
        <end position="186"/>
    </location>
</feature>
<dbReference type="RefSeq" id="WP_330109272.1">
    <property type="nucleotide sequence ID" value="NZ_JAZDQT010000003.1"/>
</dbReference>
<evidence type="ECO:0000256" key="7">
    <source>
        <dbReference type="ARBA" id="ARBA00023136"/>
    </source>
</evidence>
<dbReference type="InterPro" id="IPR003593">
    <property type="entry name" value="AAA+_ATPase"/>
</dbReference>
<organism evidence="9 10">
    <name type="scientific">Pedobacter albus</name>
    <dbReference type="NCBI Taxonomy" id="3113905"/>
    <lineage>
        <taxon>Bacteria</taxon>
        <taxon>Pseudomonadati</taxon>
        <taxon>Bacteroidota</taxon>
        <taxon>Sphingobacteriia</taxon>
        <taxon>Sphingobacteriales</taxon>
        <taxon>Sphingobacteriaceae</taxon>
        <taxon>Pedobacter</taxon>
    </lineage>
</organism>
<keyword evidence="5" id="KW-0408">Iron</keyword>
<evidence type="ECO:0000256" key="1">
    <source>
        <dbReference type="ARBA" id="ARBA00004202"/>
    </source>
</evidence>
<dbReference type="InterPro" id="IPR038729">
    <property type="entry name" value="Rad50/SbcC_AAA"/>
</dbReference>
<comment type="caution">
    <text evidence="9">The sequence shown here is derived from an EMBL/GenBank/DDBJ whole genome shotgun (WGS) entry which is preliminary data.</text>
</comment>
<dbReference type="PANTHER" id="PTHR42771:SF2">
    <property type="entry name" value="IRON(3+)-HYDROXAMATE IMPORT ATP-BINDING PROTEIN FHUC"/>
    <property type="match status" value="1"/>
</dbReference>
<evidence type="ECO:0000313" key="10">
    <source>
        <dbReference type="Proteomes" id="UP001336835"/>
    </source>
</evidence>
<dbReference type="Proteomes" id="UP001336835">
    <property type="component" value="Unassembled WGS sequence"/>
</dbReference>
<reference evidence="9 10" key="1">
    <citation type="submission" date="2024-01" db="EMBL/GenBank/DDBJ databases">
        <title>Pedobacter sp. nov., isolated from fresh soil.</title>
        <authorList>
            <person name="Le N.T.T."/>
        </authorList>
    </citation>
    <scope>NUCLEOTIDE SEQUENCE [LARGE SCALE GENOMIC DNA]</scope>
    <source>
        <strain evidence="9 10">KR3-3</strain>
    </source>
</reference>
<evidence type="ECO:0000259" key="8">
    <source>
        <dbReference type="SMART" id="SM00382"/>
    </source>
</evidence>
<evidence type="ECO:0000256" key="4">
    <source>
        <dbReference type="ARBA" id="ARBA00022496"/>
    </source>
</evidence>
<protein>
    <submittedName>
        <fullName evidence="9">AAA family ATPase</fullName>
    </submittedName>
</protein>
<evidence type="ECO:0000256" key="5">
    <source>
        <dbReference type="ARBA" id="ARBA00023004"/>
    </source>
</evidence>
<dbReference type="SMART" id="SM00382">
    <property type="entry name" value="AAA"/>
    <property type="match status" value="1"/>
</dbReference>
<dbReference type="Pfam" id="PF13304">
    <property type="entry name" value="AAA_21"/>
    <property type="match status" value="1"/>
</dbReference>
<keyword evidence="4" id="KW-0410">Iron transport</keyword>
<dbReference type="InterPro" id="IPR003959">
    <property type="entry name" value="ATPase_AAA_core"/>
</dbReference>
<accession>A0ABU7IBW8</accession>
<dbReference type="Pfam" id="PF13476">
    <property type="entry name" value="AAA_23"/>
    <property type="match status" value="1"/>
</dbReference>
<dbReference type="InterPro" id="IPR027417">
    <property type="entry name" value="P-loop_NTPase"/>
</dbReference>
<evidence type="ECO:0000313" key="9">
    <source>
        <dbReference type="EMBL" id="MEE1946985.1"/>
    </source>
</evidence>
<dbReference type="Gene3D" id="3.40.50.300">
    <property type="entry name" value="P-loop containing nucleotide triphosphate hydrolases"/>
    <property type="match status" value="2"/>
</dbReference>
<keyword evidence="3" id="KW-1003">Cell membrane</keyword>
<name>A0ABU7IBW8_9SPHI</name>
<dbReference type="EMBL" id="JAZDQT010000003">
    <property type="protein sequence ID" value="MEE1946985.1"/>
    <property type="molecule type" value="Genomic_DNA"/>
</dbReference>
<sequence length="224" mass="25122">MDKLKIHPEVTFFIGENGMGKSTLIEAIAVASGFNAEGGSKNFNFGTRASHSSLHQYIRTVRGVKRHTDGFFLRSESFFNVATQIEKLDEDETENNLPKIMDSYGGVSLHELSHGESFWALFVNRFGGNGFYILDEPESALSPSRQLAMLYKIHQLIASGSQFIIATHSPILIAYPNALVYELGPNGLQARNYKDTELFKTYADFMKDSDGHVRQLLKDETNFD</sequence>
<keyword evidence="10" id="KW-1185">Reference proteome</keyword>
<gene>
    <name evidence="9" type="ORF">VRU48_17810</name>
</gene>
<dbReference type="SUPFAM" id="SSF52540">
    <property type="entry name" value="P-loop containing nucleoside triphosphate hydrolases"/>
    <property type="match status" value="1"/>
</dbReference>
<dbReference type="PANTHER" id="PTHR42771">
    <property type="entry name" value="IRON(3+)-HYDROXAMATE IMPORT ATP-BINDING PROTEIN FHUC"/>
    <property type="match status" value="1"/>
</dbReference>
<dbReference type="InterPro" id="IPR051535">
    <property type="entry name" value="Siderophore_ABC-ATPase"/>
</dbReference>
<dbReference type="CDD" id="cd00267">
    <property type="entry name" value="ABC_ATPase"/>
    <property type="match status" value="1"/>
</dbReference>
<evidence type="ECO:0000256" key="3">
    <source>
        <dbReference type="ARBA" id="ARBA00022475"/>
    </source>
</evidence>
<evidence type="ECO:0000256" key="2">
    <source>
        <dbReference type="ARBA" id="ARBA00022448"/>
    </source>
</evidence>
<comment type="subcellular location">
    <subcellularLocation>
        <location evidence="1">Cell membrane</location>
        <topology evidence="1">Peripheral membrane protein</topology>
    </subcellularLocation>
</comment>
<keyword evidence="2" id="KW-0813">Transport</keyword>